<dbReference type="PROSITE" id="PS51462">
    <property type="entry name" value="NUDIX"/>
    <property type="match status" value="1"/>
</dbReference>
<dbReference type="GO" id="GO:0000290">
    <property type="term" value="P:deadenylation-dependent decapping of nuclear-transcribed mRNA"/>
    <property type="evidence" value="ECO:0007669"/>
    <property type="project" value="TreeGrafter"/>
</dbReference>
<dbReference type="EMBL" id="MN738914">
    <property type="protein sequence ID" value="QHT30937.1"/>
    <property type="molecule type" value="Genomic_DNA"/>
</dbReference>
<dbReference type="InterPro" id="IPR000086">
    <property type="entry name" value="NUDIX_hydrolase_dom"/>
</dbReference>
<dbReference type="GO" id="GO:0003676">
    <property type="term" value="F:nucleic acid binding"/>
    <property type="evidence" value="ECO:0007669"/>
    <property type="project" value="InterPro"/>
</dbReference>
<dbReference type="AlphaFoldDB" id="A0A6C0EPJ3"/>
<evidence type="ECO:0000313" key="3">
    <source>
        <dbReference type="EMBL" id="QHT30937.1"/>
    </source>
</evidence>
<feature type="domain" description="Nudix hydrolase" evidence="2">
    <location>
        <begin position="18"/>
        <end position="251"/>
    </location>
</feature>
<name>A0A6C0EPJ3_9ZZZZ</name>
<dbReference type="Gene3D" id="3.90.79.10">
    <property type="entry name" value="Nucleoside Triphosphate Pyrophosphohydrolase"/>
    <property type="match status" value="1"/>
</dbReference>
<dbReference type="Pfam" id="PF00293">
    <property type="entry name" value="NUDIX"/>
    <property type="match status" value="1"/>
</dbReference>
<dbReference type="PROSITE" id="PS50158">
    <property type="entry name" value="ZF_CCHC"/>
    <property type="match status" value="1"/>
</dbReference>
<dbReference type="GO" id="GO:0000932">
    <property type="term" value="C:P-body"/>
    <property type="evidence" value="ECO:0007669"/>
    <property type="project" value="TreeGrafter"/>
</dbReference>
<dbReference type="PANTHER" id="PTHR23114">
    <property type="entry name" value="M7GPPPN-MRNA HYDROLASE"/>
    <property type="match status" value="1"/>
</dbReference>
<proteinExistence type="predicted"/>
<dbReference type="GO" id="GO:0008270">
    <property type="term" value="F:zinc ion binding"/>
    <property type="evidence" value="ECO:0007669"/>
    <property type="project" value="InterPro"/>
</dbReference>
<organism evidence="3">
    <name type="scientific">viral metagenome</name>
    <dbReference type="NCBI Taxonomy" id="1070528"/>
    <lineage>
        <taxon>unclassified sequences</taxon>
        <taxon>metagenomes</taxon>
        <taxon>organismal metagenomes</taxon>
    </lineage>
</organism>
<dbReference type="PANTHER" id="PTHR23114:SF17">
    <property type="entry name" value="M7GPPPN-MRNA HYDROLASE"/>
    <property type="match status" value="1"/>
</dbReference>
<dbReference type="InterPro" id="IPR001878">
    <property type="entry name" value="Znf_CCHC"/>
</dbReference>
<dbReference type="InterPro" id="IPR015797">
    <property type="entry name" value="NUDIX_hydrolase-like_dom_sf"/>
</dbReference>
<evidence type="ECO:0000259" key="2">
    <source>
        <dbReference type="PROSITE" id="PS51462"/>
    </source>
</evidence>
<reference evidence="3" key="1">
    <citation type="journal article" date="2020" name="Nature">
        <title>Giant virus diversity and host interactions through global metagenomics.</title>
        <authorList>
            <person name="Schulz F."/>
            <person name="Roux S."/>
            <person name="Paez-Espino D."/>
            <person name="Jungbluth S."/>
            <person name="Walsh D.A."/>
            <person name="Denef V.J."/>
            <person name="McMahon K.D."/>
            <person name="Konstantinidis K.T."/>
            <person name="Eloe-Fadrosh E.A."/>
            <person name="Kyrpides N.C."/>
            <person name="Woyke T."/>
        </authorList>
    </citation>
    <scope>NUCLEOTIDE SEQUENCE</scope>
    <source>
        <strain evidence="3">GVMAG-M-3300009151-50</strain>
    </source>
</reference>
<feature type="domain" description="CCHC-type" evidence="1">
    <location>
        <begin position="3"/>
        <end position="16"/>
    </location>
</feature>
<evidence type="ECO:0008006" key="4">
    <source>
        <dbReference type="Google" id="ProtNLM"/>
    </source>
</evidence>
<sequence length="259" mass="30349">MYCNNCGDKGHVFRSCSDPVISCGILFLRGIYEPLVFPVDPKTLSILMVRRKDSMSYMEFIRGKYEIHEPDYIKKQLSNMTVAEQKLITTENFETLWTRLWGNGRDTDTPEYEYARDKFNALDRKKMITSVPSKFTEPEWGFPKGRRMRGETDVQCAERECFEETNIPKEAYTIREDLTFSETFTGTNNIKYKHVYFVALLKDSTRFNLAQKFTVSQRREISSIGWKTLAECKAVTRPHYIERKKMITELERTVSLASK</sequence>
<protein>
    <recommendedName>
        <fullName evidence="4">Nudix hydrolase domain-containing protein</fullName>
    </recommendedName>
</protein>
<dbReference type="SUPFAM" id="SSF55811">
    <property type="entry name" value="Nudix"/>
    <property type="match status" value="1"/>
</dbReference>
<evidence type="ECO:0000259" key="1">
    <source>
        <dbReference type="PROSITE" id="PS50158"/>
    </source>
</evidence>
<accession>A0A6C0EPJ3</accession>